<organism evidence="1 2">
    <name type="scientific">Hygrophoropsis aurantiaca</name>
    <dbReference type="NCBI Taxonomy" id="72124"/>
    <lineage>
        <taxon>Eukaryota</taxon>
        <taxon>Fungi</taxon>
        <taxon>Dikarya</taxon>
        <taxon>Basidiomycota</taxon>
        <taxon>Agaricomycotina</taxon>
        <taxon>Agaricomycetes</taxon>
        <taxon>Agaricomycetidae</taxon>
        <taxon>Boletales</taxon>
        <taxon>Coniophorineae</taxon>
        <taxon>Hygrophoropsidaceae</taxon>
        <taxon>Hygrophoropsis</taxon>
    </lineage>
</organism>
<gene>
    <name evidence="1" type="ORF">BJ138DRAFT_1105446</name>
</gene>
<dbReference type="EMBL" id="MU268072">
    <property type="protein sequence ID" value="KAH7906087.1"/>
    <property type="molecule type" value="Genomic_DNA"/>
</dbReference>
<proteinExistence type="predicted"/>
<accession>A0ACB7ZZ02</accession>
<comment type="caution">
    <text evidence="1">The sequence shown here is derived from an EMBL/GenBank/DDBJ whole genome shotgun (WGS) entry which is preliminary data.</text>
</comment>
<evidence type="ECO:0000313" key="1">
    <source>
        <dbReference type="EMBL" id="KAH7906087.1"/>
    </source>
</evidence>
<evidence type="ECO:0000313" key="2">
    <source>
        <dbReference type="Proteomes" id="UP000790377"/>
    </source>
</evidence>
<reference evidence="1" key="1">
    <citation type="journal article" date="2021" name="New Phytol.">
        <title>Evolutionary innovations through gain and loss of genes in the ectomycorrhizal Boletales.</title>
        <authorList>
            <person name="Wu G."/>
            <person name="Miyauchi S."/>
            <person name="Morin E."/>
            <person name="Kuo A."/>
            <person name="Drula E."/>
            <person name="Varga T."/>
            <person name="Kohler A."/>
            <person name="Feng B."/>
            <person name="Cao Y."/>
            <person name="Lipzen A."/>
            <person name="Daum C."/>
            <person name="Hundley H."/>
            <person name="Pangilinan J."/>
            <person name="Johnson J."/>
            <person name="Barry K."/>
            <person name="LaButti K."/>
            <person name="Ng V."/>
            <person name="Ahrendt S."/>
            <person name="Min B."/>
            <person name="Choi I.G."/>
            <person name="Park H."/>
            <person name="Plett J.M."/>
            <person name="Magnuson J."/>
            <person name="Spatafora J.W."/>
            <person name="Nagy L.G."/>
            <person name="Henrissat B."/>
            <person name="Grigoriev I.V."/>
            <person name="Yang Z.L."/>
            <person name="Xu J."/>
            <person name="Martin F.M."/>
        </authorList>
    </citation>
    <scope>NUCLEOTIDE SEQUENCE</scope>
    <source>
        <strain evidence="1">ATCC 28755</strain>
    </source>
</reference>
<keyword evidence="2" id="KW-1185">Reference proteome</keyword>
<name>A0ACB7ZZ02_9AGAM</name>
<dbReference type="Proteomes" id="UP000790377">
    <property type="component" value="Unassembled WGS sequence"/>
</dbReference>
<protein>
    <submittedName>
        <fullName evidence="1">Uncharacterized protein</fullName>
    </submittedName>
</protein>
<sequence>MANFQSSTGNVHEVDIENNSANVDIDGHLYSFPLSELQCYFRPGDHLRVIEGICNGFKGFVVLSIDGVVEVPQYSVELWETLQVINGPYQGLQGSILWITNERDIVHVEIPDDEEDSLGPDTVPVPISSITHWPPANTLQFSVKKGYDVSVGDSVRLISVISDRDSMKVEFPIPFCIKIADWGNHVPIYRNIGREVYVISGEKKGQQATLRSVGVDTCVVALDGIHVMQLKNSHVATSSGILMSGASLSDPQIQALNAFRRASDSSTGEGIVAWLFNANFCDFAKYHLCFNVGAGFDSGRLVPRVVRTVCPNRFCGNGGPAPDGCVSVFCTSHSGGSINYYDIPARHLTPTDPQQIG</sequence>